<keyword evidence="6" id="KW-1185">Reference proteome</keyword>
<dbReference type="PANTHER" id="PTHR48081">
    <property type="entry name" value="AB HYDROLASE SUPERFAMILY PROTEIN C4A8.06C"/>
    <property type="match status" value="1"/>
</dbReference>
<reference evidence="5 6" key="2">
    <citation type="journal article" date="2011" name="PLoS Genet.">
        <title>Caenorhabditis briggsae recombinant inbred line genotypes reveal inter-strain incompatibility and the evolution of recombination.</title>
        <authorList>
            <person name="Ross J.A."/>
            <person name="Koboldt D.C."/>
            <person name="Staisch J.E."/>
            <person name="Chamberlin H.M."/>
            <person name="Gupta B.P."/>
            <person name="Miller R.D."/>
            <person name="Baird S.E."/>
            <person name="Haag E.S."/>
        </authorList>
    </citation>
    <scope>NUCLEOTIDE SEQUENCE [LARGE SCALE GENOMIC DNA]</scope>
    <source>
        <strain evidence="5 6">AF16</strain>
    </source>
</reference>
<dbReference type="Proteomes" id="UP000008549">
    <property type="component" value="Unassembled WGS sequence"/>
</dbReference>
<dbReference type="OMA" id="VYWTRGA"/>
<evidence type="ECO:0000313" key="6">
    <source>
        <dbReference type="Proteomes" id="UP000008549"/>
    </source>
</evidence>
<name>A8XWZ8_CAEBR</name>
<dbReference type="EMBL" id="HE601481">
    <property type="protein sequence ID" value="CAP37167.2"/>
    <property type="molecule type" value="Genomic_DNA"/>
</dbReference>
<dbReference type="Pfam" id="PF07859">
    <property type="entry name" value="Abhydrolase_3"/>
    <property type="match status" value="1"/>
</dbReference>
<evidence type="ECO:0000313" key="7">
    <source>
        <dbReference type="WormBase" id="CBG20044"/>
    </source>
</evidence>
<feature type="transmembrane region" description="Helical" evidence="3">
    <location>
        <begin position="12"/>
        <end position="32"/>
    </location>
</feature>
<dbReference type="InParanoid" id="A8XWZ8"/>
<evidence type="ECO:0000256" key="1">
    <source>
        <dbReference type="ARBA" id="ARBA00022801"/>
    </source>
</evidence>
<dbReference type="AlphaFoldDB" id="A8XWZ8"/>
<feature type="region of interest" description="Disordered" evidence="2">
    <location>
        <begin position="404"/>
        <end position="467"/>
    </location>
</feature>
<dbReference type="InterPro" id="IPR050300">
    <property type="entry name" value="GDXG_lipolytic_enzyme"/>
</dbReference>
<keyword evidence="3" id="KW-0472">Membrane</keyword>
<dbReference type="SUPFAM" id="SSF53474">
    <property type="entry name" value="alpha/beta-Hydrolases"/>
    <property type="match status" value="1"/>
</dbReference>
<gene>
    <name evidence="7" type="primary">trcs-1</name>
    <name evidence="5 7" type="ORF">CBG20044</name>
    <name evidence="5" type="ORF">CBG_20044</name>
</gene>
<dbReference type="WormBase" id="CBG20044">
    <property type="protein sequence ID" value="CBP39852"/>
    <property type="gene ID" value="WBGene00039138"/>
    <property type="gene designation" value="Cbr-trcs-1"/>
</dbReference>
<reference evidence="5 6" key="1">
    <citation type="journal article" date="2003" name="PLoS Biol.">
        <title>The genome sequence of Caenorhabditis briggsae: a platform for comparative genomics.</title>
        <authorList>
            <person name="Stein L.D."/>
            <person name="Bao Z."/>
            <person name="Blasiar D."/>
            <person name="Blumenthal T."/>
            <person name="Brent M.R."/>
            <person name="Chen N."/>
            <person name="Chinwalla A."/>
            <person name="Clarke L."/>
            <person name="Clee C."/>
            <person name="Coghlan A."/>
            <person name="Coulson A."/>
            <person name="D'Eustachio P."/>
            <person name="Fitch D.H."/>
            <person name="Fulton L.A."/>
            <person name="Fulton R.E."/>
            <person name="Griffiths-Jones S."/>
            <person name="Harris T.W."/>
            <person name="Hillier L.W."/>
            <person name="Kamath R."/>
            <person name="Kuwabara P.E."/>
            <person name="Mardis E.R."/>
            <person name="Marra M.A."/>
            <person name="Miner T.L."/>
            <person name="Minx P."/>
            <person name="Mullikin J.C."/>
            <person name="Plumb R.W."/>
            <person name="Rogers J."/>
            <person name="Schein J.E."/>
            <person name="Sohrmann M."/>
            <person name="Spieth J."/>
            <person name="Stajich J.E."/>
            <person name="Wei C."/>
            <person name="Willey D."/>
            <person name="Wilson R.K."/>
            <person name="Durbin R."/>
            <person name="Waterston R.H."/>
        </authorList>
    </citation>
    <scope>NUCLEOTIDE SEQUENCE [LARGE SCALE GENOMIC DNA]</scope>
    <source>
        <strain evidence="5 6">AF16</strain>
    </source>
</reference>
<keyword evidence="1" id="KW-0378">Hydrolase</keyword>
<dbReference type="STRING" id="6238.A8XWZ8"/>
<dbReference type="InterPro" id="IPR029058">
    <property type="entry name" value="AB_hydrolase_fold"/>
</dbReference>
<dbReference type="PANTHER" id="PTHR48081:SF8">
    <property type="entry name" value="ALPHA_BETA HYDROLASE FOLD-3 DOMAIN-CONTAINING PROTEIN-RELATED"/>
    <property type="match status" value="1"/>
</dbReference>
<sequence>MMLTAEKEQKKRLKYTVIGVTVMILLITGYSLHKPLPEGFTVTKWDRAVMHVVEPALRVAYYYPSRMFSKASNMVYWTRGALNILSKTLGLLVDTQGQIDIKWHEWNGTPVKVYRPIDNRTSTDGAVIFIHGGGFALGNVEMYDSLVERMAHEMKTLFISIEYRLSPETIFPGGILDCEAAIDYFFDNASSQFGVNTSKIVIMGDSAGGNLATVIAQRRAAHNASPALAGQVLIYPLLQMADMQTISYRYFHSRLSGYALVDPESVAYYYMFYAGIDMDEKAYLIPSVISNGHVAKDLKPEVEEMMSHRIVIESTRNYRNHSISERWEIERNFEAQDLMRPFLTNPDFSPLMRKDLSNLPPTMVLTCEFDILNNGHSTGQSCRGRPIDFFSQYLVNFARISDLVKSRPGPRTQDPGPRTQDPGPRTQDPGPRTQDPGPRTQDPGPRTQDPGIPSPCSPLWVWNPDKK</sequence>
<dbReference type="Gene3D" id="3.40.50.1820">
    <property type="entry name" value="alpha/beta hydrolase"/>
    <property type="match status" value="1"/>
</dbReference>
<evidence type="ECO:0000256" key="3">
    <source>
        <dbReference type="SAM" id="Phobius"/>
    </source>
</evidence>
<protein>
    <submittedName>
        <fullName evidence="5">Protein CBG20044</fullName>
    </submittedName>
</protein>
<dbReference type="HOGENOM" id="CLU_012494_12_3_1"/>
<evidence type="ECO:0000256" key="2">
    <source>
        <dbReference type="SAM" id="MobiDB-lite"/>
    </source>
</evidence>
<accession>A8XWZ8</accession>
<keyword evidence="3" id="KW-1133">Transmembrane helix</keyword>
<evidence type="ECO:0000313" key="5">
    <source>
        <dbReference type="EMBL" id="CAP37167.2"/>
    </source>
</evidence>
<proteinExistence type="predicted"/>
<dbReference type="GO" id="GO:0016787">
    <property type="term" value="F:hydrolase activity"/>
    <property type="evidence" value="ECO:0007669"/>
    <property type="project" value="UniProtKB-KW"/>
</dbReference>
<dbReference type="ESTHER" id="caebr-A8XWZ8">
    <property type="family name" value="Arylacetamide_deacetylase"/>
</dbReference>
<dbReference type="InterPro" id="IPR013094">
    <property type="entry name" value="AB_hydrolase_3"/>
</dbReference>
<organism evidence="5 6">
    <name type="scientific">Caenorhabditis briggsae</name>
    <dbReference type="NCBI Taxonomy" id="6238"/>
    <lineage>
        <taxon>Eukaryota</taxon>
        <taxon>Metazoa</taxon>
        <taxon>Ecdysozoa</taxon>
        <taxon>Nematoda</taxon>
        <taxon>Chromadorea</taxon>
        <taxon>Rhabditida</taxon>
        <taxon>Rhabditina</taxon>
        <taxon>Rhabditomorpha</taxon>
        <taxon>Rhabditoidea</taxon>
        <taxon>Rhabditidae</taxon>
        <taxon>Peloderinae</taxon>
        <taxon>Caenorhabditis</taxon>
    </lineage>
</organism>
<keyword evidence="3" id="KW-0812">Transmembrane</keyword>
<evidence type="ECO:0000259" key="4">
    <source>
        <dbReference type="Pfam" id="PF07859"/>
    </source>
</evidence>
<feature type="domain" description="Alpha/beta hydrolase fold-3" evidence="4">
    <location>
        <begin position="127"/>
        <end position="280"/>
    </location>
</feature>
<dbReference type="eggNOG" id="KOG1515">
    <property type="taxonomic scope" value="Eukaryota"/>
</dbReference>